<dbReference type="InterPro" id="IPR011604">
    <property type="entry name" value="PDDEXK-like_dom_sf"/>
</dbReference>
<dbReference type="InterPro" id="IPR019080">
    <property type="entry name" value="YqaJ_viral_recombinase"/>
</dbReference>
<accession>A0A4Q7DEM5</accession>
<feature type="domain" description="YqaJ viral recombinase" evidence="1">
    <location>
        <begin position="8"/>
        <end position="140"/>
    </location>
</feature>
<evidence type="ECO:0000313" key="2">
    <source>
        <dbReference type="EMBL" id="RZI45102.1"/>
    </source>
</evidence>
<dbReference type="AlphaFoldDB" id="A0A4Q7DEM5"/>
<comment type="caution">
    <text evidence="2">The sequence shown here is derived from an EMBL/GenBank/DDBJ whole genome shotgun (WGS) entry which is preliminary data.</text>
</comment>
<dbReference type="Pfam" id="PF09588">
    <property type="entry name" value="YqaJ"/>
    <property type="match status" value="1"/>
</dbReference>
<name>A0A4Q7DEM5_9PROT</name>
<dbReference type="Gene3D" id="3.90.320.10">
    <property type="match status" value="1"/>
</dbReference>
<protein>
    <recommendedName>
        <fullName evidence="1">YqaJ viral recombinase domain-containing protein</fullName>
    </recommendedName>
</protein>
<organism evidence="2 3">
    <name type="scientific">Candidatus Finniella inopinata</name>
    <dbReference type="NCBI Taxonomy" id="1696036"/>
    <lineage>
        <taxon>Bacteria</taxon>
        <taxon>Pseudomonadati</taxon>
        <taxon>Pseudomonadota</taxon>
        <taxon>Alphaproteobacteria</taxon>
        <taxon>Holosporales</taxon>
        <taxon>Candidatus Paracaedibacteraceae</taxon>
        <taxon>Candidatus Finniella</taxon>
    </lineage>
</organism>
<dbReference type="InterPro" id="IPR011335">
    <property type="entry name" value="Restrct_endonuc-II-like"/>
</dbReference>
<dbReference type="OrthoDB" id="1245848at2"/>
<evidence type="ECO:0000313" key="3">
    <source>
        <dbReference type="Proteomes" id="UP000293550"/>
    </source>
</evidence>
<dbReference type="InterPro" id="IPR017482">
    <property type="entry name" value="Lambda-type_endonuclease"/>
</dbReference>
<sequence length="348" mass="39513">MLTPEQLLLRNTGIGGSDAAAIVGLGKYATPLDVYLDKTTDTAKETTEIMARGNVLEPFVQSLFERKTGWRVQSGLDTQRNSEHPFMLANLDGVLPSERALVEFKTALYTSKTKEGWGEEETDEIPSHYLIQVAHYASVMEADTVHIGVLFGDEKLFHSYRTLHTLSTETGRSLSADDLDVLKCDFRLYTYKRHADLTRKLINKERSFWFDHVLKKNPPDPQDGNVDDFLKAYPITNDRVVSVSDADLTKIQRLNQIKHQIKELETLEEEAKADVLKLFGEASLLVDSYQTPLATWKNKSTTRFDKTSFAKAHPDLCSTFTQTAYSGEFERQFWFYPNGRSGLIRTVN</sequence>
<dbReference type="EMBL" id="SCFB01000026">
    <property type="protein sequence ID" value="RZI45102.1"/>
    <property type="molecule type" value="Genomic_DNA"/>
</dbReference>
<dbReference type="SUPFAM" id="SSF52980">
    <property type="entry name" value="Restriction endonuclease-like"/>
    <property type="match status" value="1"/>
</dbReference>
<evidence type="ECO:0000259" key="1">
    <source>
        <dbReference type="Pfam" id="PF09588"/>
    </source>
</evidence>
<gene>
    <name evidence="2" type="ORF">EQU50_08175</name>
</gene>
<reference evidence="2 3" key="1">
    <citation type="submission" date="2018-10" db="EMBL/GenBank/DDBJ databases">
        <title>An updated phylogeny of the Alphaproteobacteria reveals that the parasitic Rickettsiales and Holosporales have independent origins.</title>
        <authorList>
            <person name="Munoz-Gomez S.A."/>
            <person name="Hess S."/>
            <person name="Burger G."/>
            <person name="Lang B.F."/>
            <person name="Susko E."/>
            <person name="Slamovits C.H."/>
            <person name="Roger A.J."/>
        </authorList>
    </citation>
    <scope>NUCLEOTIDE SEQUENCE [LARGE SCALE GENOMIC DNA]</scope>
    <source>
        <strain evidence="2">HOLO01</strain>
    </source>
</reference>
<dbReference type="NCBIfam" id="TIGR03033">
    <property type="entry name" value="phage_rel_nuc"/>
    <property type="match status" value="1"/>
</dbReference>
<keyword evidence="3" id="KW-1185">Reference proteome</keyword>
<feature type="non-terminal residue" evidence="2">
    <location>
        <position position="348"/>
    </location>
</feature>
<dbReference type="RefSeq" id="WP_130154632.1">
    <property type="nucleotide sequence ID" value="NZ_SCFB01000026.1"/>
</dbReference>
<dbReference type="Proteomes" id="UP000293550">
    <property type="component" value="Unassembled WGS sequence"/>
</dbReference>
<proteinExistence type="predicted"/>